<dbReference type="GO" id="GO:0016020">
    <property type="term" value="C:membrane"/>
    <property type="evidence" value="ECO:0007669"/>
    <property type="project" value="TreeGrafter"/>
</dbReference>
<keyword evidence="2" id="KW-0732">Signal</keyword>
<evidence type="ECO:0000256" key="4">
    <source>
        <dbReference type="ARBA" id="ARBA00023295"/>
    </source>
</evidence>
<dbReference type="PANTHER" id="PTHR22600">
    <property type="entry name" value="BETA-HEXOSAMINIDASE"/>
    <property type="match status" value="1"/>
</dbReference>
<dbReference type="GO" id="GO:0005975">
    <property type="term" value="P:carbohydrate metabolic process"/>
    <property type="evidence" value="ECO:0007669"/>
    <property type="project" value="InterPro"/>
</dbReference>
<accession>A0A399FD35</accession>
<dbReference type="InterPro" id="IPR015883">
    <property type="entry name" value="Glyco_hydro_20_cat"/>
</dbReference>
<dbReference type="AlphaFoldDB" id="A0A399FD35"/>
<dbReference type="InterPro" id="IPR015882">
    <property type="entry name" value="HEX_bac_N"/>
</dbReference>
<evidence type="ECO:0000259" key="6">
    <source>
        <dbReference type="Pfam" id="PF00728"/>
    </source>
</evidence>
<dbReference type="PRINTS" id="PR00738">
    <property type="entry name" value="GLHYDRLASE20"/>
</dbReference>
<feature type="active site" description="Proton donor" evidence="5">
    <location>
        <position position="320"/>
    </location>
</feature>
<evidence type="ECO:0000256" key="1">
    <source>
        <dbReference type="ARBA" id="ARBA00006285"/>
    </source>
</evidence>
<keyword evidence="9" id="KW-1185">Reference proteome</keyword>
<organism evidence="8 9">
    <name type="scientific">Meiothermus granaticius NBRC 107808</name>
    <dbReference type="NCBI Taxonomy" id="1227551"/>
    <lineage>
        <taxon>Bacteria</taxon>
        <taxon>Thermotogati</taxon>
        <taxon>Deinococcota</taxon>
        <taxon>Deinococci</taxon>
        <taxon>Thermales</taxon>
        <taxon>Thermaceae</taxon>
        <taxon>Meiothermus</taxon>
    </lineage>
</organism>
<evidence type="ECO:0000256" key="3">
    <source>
        <dbReference type="ARBA" id="ARBA00022801"/>
    </source>
</evidence>
<evidence type="ECO:0000256" key="5">
    <source>
        <dbReference type="PIRSR" id="PIRSR625705-1"/>
    </source>
</evidence>
<reference evidence="8 9" key="1">
    <citation type="submission" date="2018-08" db="EMBL/GenBank/DDBJ databases">
        <title>Meiothermus granaticius genome AF-68 sequencing project.</title>
        <authorList>
            <person name="Da Costa M.S."/>
            <person name="Albuquerque L."/>
            <person name="Raposo P."/>
            <person name="Froufe H.J.C."/>
            <person name="Barroso C.S."/>
            <person name="Egas C."/>
        </authorList>
    </citation>
    <scope>NUCLEOTIDE SEQUENCE [LARGE SCALE GENOMIC DNA]</scope>
    <source>
        <strain evidence="8 9">AF-68</strain>
    </source>
</reference>
<dbReference type="GO" id="GO:0030203">
    <property type="term" value="P:glycosaminoglycan metabolic process"/>
    <property type="evidence" value="ECO:0007669"/>
    <property type="project" value="TreeGrafter"/>
</dbReference>
<sequence length="688" mass="74905">MPTCEVEVPRALRSVGLVFLGVWVGLGAWAQSLPMASAPDVYQAAPPGAILPPPQEARYGPGVLGLEGLSLQRIGSAPELGWAVRDLNSEIQTRLGFTLSSVPRDKPLRIGTLQDPDLAAEAHSRNLLPDRPEGYGLWVDAQGAAVVGYDPLGAYRGIQTLRQLLTPTGFRFAQIRDWPQLPLRMAMIYLDKDSPTVNNALIPLLAKYKFSHLLVMCDYVQWNSTRNLWHPSGASRAEAERVAQLIREYGMEPIPLIETLGHAGWMFYGGQNRDLWADPEAQTPYAYDPLNPRTYQVLLPVLSEAVEVFRPKYVHIGHDEVANVNRFPATPQGLEAGLPKLFVEDTLRLYTHLKGLGVGTMIWHDVAFGEAYGGQIAPLLPKDILVTYWNYSPATDYPALGAIRGQGFAVVGSSWYEPGNAQSMAQAVLRAGGVGLLQTRWSGYFGNLSLLGGEARQGLAYLGAASSAWNPLAPVPEDLQARYREAWRPAPYTPISGWLVDLSRLATRKLSDPDGTGWLGRGPDTDLSNLPTGVQRFGGYSFALSRALMLKGSRAGTEDLPQTLTLPLGVGAKAIAFLQTTGFISSVPKDVVGAYTFTYADGTRLRRPLEYGRHLVSWTDVSATSLELIPAWRGKTPNGLEVGLNTWVWVNPYPDKVIQSITLESSGGPANPVLLGLSLLDGVPPEAR</sequence>
<proteinExistence type="inferred from homology"/>
<evidence type="ECO:0000256" key="2">
    <source>
        <dbReference type="ARBA" id="ARBA00022729"/>
    </source>
</evidence>
<keyword evidence="3 8" id="KW-0378">Hydrolase</keyword>
<feature type="domain" description="Beta-hexosaminidase bacterial type N-terminal" evidence="7">
    <location>
        <begin position="50"/>
        <end position="178"/>
    </location>
</feature>
<comment type="similarity">
    <text evidence="1">Belongs to the glycosyl hydrolase 20 family.</text>
</comment>
<dbReference type="Proteomes" id="UP000266178">
    <property type="component" value="Unassembled WGS sequence"/>
</dbReference>
<gene>
    <name evidence="8" type="ORF">Mgrana_00722</name>
</gene>
<evidence type="ECO:0000259" key="7">
    <source>
        <dbReference type="Pfam" id="PF02838"/>
    </source>
</evidence>
<dbReference type="PANTHER" id="PTHR22600:SF26">
    <property type="entry name" value="BETA-N-ACETYLHEXOSAMINIDASE"/>
    <property type="match status" value="1"/>
</dbReference>
<dbReference type="InterPro" id="IPR029018">
    <property type="entry name" value="Hex-like_dom2"/>
</dbReference>
<dbReference type="Gene3D" id="3.20.20.80">
    <property type="entry name" value="Glycosidases"/>
    <property type="match status" value="1"/>
</dbReference>
<dbReference type="EMBL" id="QWLB01000007">
    <property type="protein sequence ID" value="RIH93279.1"/>
    <property type="molecule type" value="Genomic_DNA"/>
</dbReference>
<dbReference type="Gene3D" id="3.30.379.10">
    <property type="entry name" value="Chitobiase/beta-hexosaminidase domain 2-like"/>
    <property type="match status" value="1"/>
</dbReference>
<comment type="caution">
    <text evidence="8">The sequence shown here is derived from an EMBL/GenBank/DDBJ whole genome shotgun (WGS) entry which is preliminary data.</text>
</comment>
<dbReference type="InterPro" id="IPR017853">
    <property type="entry name" value="GH"/>
</dbReference>
<evidence type="ECO:0000313" key="9">
    <source>
        <dbReference type="Proteomes" id="UP000266178"/>
    </source>
</evidence>
<dbReference type="GO" id="GO:0004563">
    <property type="term" value="F:beta-N-acetylhexosaminidase activity"/>
    <property type="evidence" value="ECO:0007669"/>
    <property type="project" value="InterPro"/>
</dbReference>
<name>A0A399FD35_9DEIN</name>
<dbReference type="SUPFAM" id="SSF51445">
    <property type="entry name" value="(Trans)glycosidases"/>
    <property type="match status" value="1"/>
</dbReference>
<protein>
    <submittedName>
        <fullName evidence="8">Glycosyl hydrolase family 20, domain 2</fullName>
    </submittedName>
</protein>
<keyword evidence="4" id="KW-0326">Glycosidase</keyword>
<feature type="domain" description="Glycoside hydrolase family 20 catalytic" evidence="6">
    <location>
        <begin position="280"/>
        <end position="413"/>
    </location>
</feature>
<dbReference type="Pfam" id="PF00728">
    <property type="entry name" value="Glyco_hydro_20"/>
    <property type="match status" value="1"/>
</dbReference>
<evidence type="ECO:0000313" key="8">
    <source>
        <dbReference type="EMBL" id="RIH93279.1"/>
    </source>
</evidence>
<dbReference type="SUPFAM" id="SSF55545">
    <property type="entry name" value="beta-N-acetylhexosaminidase-like domain"/>
    <property type="match status" value="1"/>
</dbReference>
<dbReference type="InterPro" id="IPR025705">
    <property type="entry name" value="Beta_hexosaminidase_sua/sub"/>
</dbReference>
<dbReference type="Pfam" id="PF02838">
    <property type="entry name" value="Glyco_hydro_20b"/>
    <property type="match status" value="1"/>
</dbReference>